<dbReference type="EMBL" id="JABELV010000018">
    <property type="protein sequence ID" value="KAG7566940.1"/>
    <property type="molecule type" value="Genomic_DNA"/>
</dbReference>
<proteinExistence type="predicted"/>
<dbReference type="PANTHER" id="PTHR43828:SF3">
    <property type="entry name" value="CHROMO DOMAIN-CONTAINING PROTEIN"/>
    <property type="match status" value="1"/>
</dbReference>
<keyword evidence="8" id="KW-1185">Reference proteome</keyword>
<dbReference type="SUPFAM" id="SSF54616">
    <property type="entry name" value="DNA-binding domain of Mlu1-box binding protein MBP1"/>
    <property type="match status" value="1"/>
</dbReference>
<dbReference type="InterPro" id="IPR036770">
    <property type="entry name" value="Ankyrin_rpt-contain_sf"/>
</dbReference>
<dbReference type="Pfam" id="PF04383">
    <property type="entry name" value="KilA-N"/>
    <property type="match status" value="1"/>
</dbReference>
<feature type="compositionally biased region" description="Basic and acidic residues" evidence="5">
    <location>
        <begin position="238"/>
        <end position="247"/>
    </location>
</feature>
<dbReference type="GO" id="GO:0030907">
    <property type="term" value="C:MBF transcription complex"/>
    <property type="evidence" value="ECO:0007669"/>
    <property type="project" value="TreeGrafter"/>
</dbReference>
<keyword evidence="1" id="KW-0677">Repeat</keyword>
<feature type="compositionally biased region" description="Acidic residues" evidence="5">
    <location>
        <begin position="434"/>
        <end position="452"/>
    </location>
</feature>
<feature type="region of interest" description="Disordered" evidence="5">
    <location>
        <begin position="221"/>
        <end position="269"/>
    </location>
</feature>
<gene>
    <name evidence="7" type="ORF">FFLO_01319</name>
</gene>
<comment type="caution">
    <text evidence="7">The sequence shown here is derived from an EMBL/GenBank/DDBJ whole genome shotgun (WGS) entry which is preliminary data.</text>
</comment>
<name>A0A8K0JQ85_9TREE</name>
<dbReference type="Gene3D" id="3.10.260.10">
    <property type="entry name" value="Transcription regulator HTH, APSES-type DNA-binding domain"/>
    <property type="match status" value="1"/>
</dbReference>
<evidence type="ECO:0000256" key="4">
    <source>
        <dbReference type="SAM" id="Coils"/>
    </source>
</evidence>
<evidence type="ECO:0000256" key="5">
    <source>
        <dbReference type="SAM" id="MobiDB-lite"/>
    </source>
</evidence>
<dbReference type="SMART" id="SM00248">
    <property type="entry name" value="ANK"/>
    <property type="match status" value="3"/>
</dbReference>
<organism evidence="7 8">
    <name type="scientific">Filobasidium floriforme</name>
    <dbReference type="NCBI Taxonomy" id="5210"/>
    <lineage>
        <taxon>Eukaryota</taxon>
        <taxon>Fungi</taxon>
        <taxon>Dikarya</taxon>
        <taxon>Basidiomycota</taxon>
        <taxon>Agaricomycotina</taxon>
        <taxon>Tremellomycetes</taxon>
        <taxon>Filobasidiales</taxon>
        <taxon>Filobasidiaceae</taxon>
        <taxon>Filobasidium</taxon>
    </lineage>
</organism>
<evidence type="ECO:0000256" key="2">
    <source>
        <dbReference type="ARBA" id="ARBA00023043"/>
    </source>
</evidence>
<dbReference type="PANTHER" id="PTHR43828">
    <property type="entry name" value="ASPARAGINASE"/>
    <property type="match status" value="1"/>
</dbReference>
<feature type="coiled-coil region" evidence="4">
    <location>
        <begin position="704"/>
        <end position="734"/>
    </location>
</feature>
<accession>A0A8K0JQ85</accession>
<reference evidence="7" key="1">
    <citation type="submission" date="2020-04" db="EMBL/GenBank/DDBJ databases">
        <title>Analysis of mating type loci in Filobasidium floriforme.</title>
        <authorList>
            <person name="Nowrousian M."/>
        </authorList>
    </citation>
    <scope>NUCLEOTIDE SEQUENCE</scope>
    <source>
        <strain evidence="7">CBS 6242</strain>
    </source>
</reference>
<dbReference type="GO" id="GO:0003677">
    <property type="term" value="F:DNA binding"/>
    <property type="evidence" value="ECO:0007669"/>
    <property type="project" value="InterPro"/>
</dbReference>
<dbReference type="Pfam" id="PF00023">
    <property type="entry name" value="Ank"/>
    <property type="match status" value="2"/>
</dbReference>
<feature type="compositionally biased region" description="Polar residues" evidence="5">
    <location>
        <begin position="254"/>
        <end position="267"/>
    </location>
</feature>
<evidence type="ECO:0000256" key="3">
    <source>
        <dbReference type="PROSITE-ProRule" id="PRU00023"/>
    </source>
</evidence>
<feature type="domain" description="HTH APSES-type" evidence="6">
    <location>
        <begin position="27"/>
        <end position="134"/>
    </location>
</feature>
<dbReference type="InterPro" id="IPR018004">
    <property type="entry name" value="KilA/APSES_HTH"/>
</dbReference>
<evidence type="ECO:0000313" key="7">
    <source>
        <dbReference type="EMBL" id="KAG7566940.1"/>
    </source>
</evidence>
<dbReference type="GO" id="GO:0033309">
    <property type="term" value="C:SBF transcription complex"/>
    <property type="evidence" value="ECO:0007669"/>
    <property type="project" value="TreeGrafter"/>
</dbReference>
<sequence length="852" mass="90997">MDPNTHAATAGAGGFAGEPTTATHATVYATAYSDIPVFEAMVRNVAVMMRRSDMWLNATQILKVAGVNKTARTKYLDREISKGVHQKIQGGYGKYQGTWVPYQTGVDLARSFGVLGLLEPVFSLQAHAAQLPLSTPSLPVPSPAPYPINPNLNPGAPISPAPAPGQGRSLATGMNMILGNQAVGGGAPGSSAAAPGLLTVEPQSRHAPGGSNAFDVGSSSMQRQYAAGSTSMPHGHHPAYDPSHRGDGMLYSSHMPTNQPGQPSTMTGGYYATAAPLQAQPVGAPAYAAPRGALKRPLGAGEEPFDNPSVPGLYVDQYGRSYMVEGDASQQPPLKRSKQDQPAGFASTEIEMPQDGSADGSVPSGMKLANRPNRPGHLAAGSPSADVDGTTPALSARARTKLLAIFEAKETTEVDLDVLLALSPRKPAASHEDGDGEDPGDMLVMDDDEDDEAREGEMAIDIDQVIDDRGHTALHWAAALARDSIIAQLIKRGADVDRGNFAGETPLIRAILTTNNADRNNLSTLLDHHLGSSIRTIDNNHRSVLHHVALVAGIKGRATSANYYMSTLLEWIAKHEEDGSLKTLVNLRDLQGDTALNVAARVGNKNLVKLLLDAGADASRANKIGLRPVDYGLEVPGLEIVNGFGSTPANDVFSQVPYTKGNDLVKRLSNMIQQLNNDFRQEIGSKQSNLDQIHAQVVLVTRELAEERRKITAAQNLVKEVEAIQQQSHDLEKVLPLEATFEWYPGQADSVAQDATIDPIVDRSSGSALVQLRRIRTWQRRTEGLLDQKLLDVAATSAEKTAKYRKVIATCVKLPVEQVDEKLLDELTRAVDSDAALLDSGKMTAFIQRVNA</sequence>
<keyword evidence="4" id="KW-0175">Coiled coil</keyword>
<dbReference type="PROSITE" id="PS50297">
    <property type="entry name" value="ANK_REP_REGION"/>
    <property type="match status" value="2"/>
</dbReference>
<dbReference type="SMART" id="SM01252">
    <property type="entry name" value="KilA-N"/>
    <property type="match status" value="1"/>
</dbReference>
<dbReference type="Gene3D" id="1.25.40.20">
    <property type="entry name" value="Ankyrin repeat-containing domain"/>
    <property type="match status" value="1"/>
</dbReference>
<dbReference type="InterPro" id="IPR051642">
    <property type="entry name" value="SWI6-like"/>
</dbReference>
<dbReference type="SUPFAM" id="SSF48403">
    <property type="entry name" value="Ankyrin repeat"/>
    <property type="match status" value="1"/>
</dbReference>
<dbReference type="Proteomes" id="UP000812966">
    <property type="component" value="Unassembled WGS sequence"/>
</dbReference>
<dbReference type="InterPro" id="IPR036887">
    <property type="entry name" value="HTH_APSES_sf"/>
</dbReference>
<evidence type="ECO:0000256" key="1">
    <source>
        <dbReference type="ARBA" id="ARBA00022737"/>
    </source>
</evidence>
<evidence type="ECO:0000313" key="8">
    <source>
        <dbReference type="Proteomes" id="UP000812966"/>
    </source>
</evidence>
<feature type="repeat" description="ANK" evidence="3">
    <location>
        <begin position="591"/>
        <end position="623"/>
    </location>
</feature>
<protein>
    <recommendedName>
        <fullName evidence="6">HTH APSES-type domain-containing protein</fullName>
    </recommendedName>
</protein>
<feature type="region of interest" description="Disordered" evidence="5">
    <location>
        <begin position="349"/>
        <end position="392"/>
    </location>
</feature>
<dbReference type="PROSITE" id="PS50088">
    <property type="entry name" value="ANK_REPEAT"/>
    <property type="match status" value="2"/>
</dbReference>
<evidence type="ECO:0000259" key="6">
    <source>
        <dbReference type="PROSITE" id="PS51299"/>
    </source>
</evidence>
<dbReference type="InterPro" id="IPR003163">
    <property type="entry name" value="Tscrpt_reg_HTH_APSES-type"/>
</dbReference>
<dbReference type="GO" id="GO:0001228">
    <property type="term" value="F:DNA-binding transcription activator activity, RNA polymerase II-specific"/>
    <property type="evidence" value="ECO:0007669"/>
    <property type="project" value="UniProtKB-ARBA"/>
</dbReference>
<dbReference type="AlphaFoldDB" id="A0A8K0JQ85"/>
<feature type="repeat" description="ANK" evidence="3">
    <location>
        <begin position="469"/>
        <end position="501"/>
    </location>
</feature>
<feature type="compositionally biased region" description="Polar residues" evidence="5">
    <location>
        <begin position="221"/>
        <end position="232"/>
    </location>
</feature>
<feature type="region of interest" description="Disordered" evidence="5">
    <location>
        <begin position="426"/>
        <end position="452"/>
    </location>
</feature>
<keyword evidence="2 3" id="KW-0040">ANK repeat</keyword>
<dbReference type="InterPro" id="IPR002110">
    <property type="entry name" value="Ankyrin_rpt"/>
</dbReference>
<dbReference type="PROSITE" id="PS51299">
    <property type="entry name" value="HTH_APSES"/>
    <property type="match status" value="1"/>
</dbReference>